<feature type="transmembrane region" description="Helical" evidence="1">
    <location>
        <begin position="307"/>
        <end position="327"/>
    </location>
</feature>
<dbReference type="GO" id="GO:0016740">
    <property type="term" value="F:transferase activity"/>
    <property type="evidence" value="ECO:0007669"/>
    <property type="project" value="UniProtKB-KW"/>
</dbReference>
<feature type="transmembrane region" description="Helical" evidence="1">
    <location>
        <begin position="96"/>
        <end position="116"/>
    </location>
</feature>
<feature type="transmembrane region" description="Helical" evidence="1">
    <location>
        <begin position="373"/>
        <end position="391"/>
    </location>
</feature>
<reference evidence="3 4" key="1">
    <citation type="submission" date="2020-02" db="EMBL/GenBank/DDBJ databases">
        <title>Draft genome sequence of two Spirosoma agri KCTC 52727 and Spirosoma terrae KCTC 52035.</title>
        <authorList>
            <person name="Rojas J."/>
            <person name="Ambika Manirajan B."/>
            <person name="Suarez C."/>
            <person name="Ratering S."/>
            <person name="Schnell S."/>
        </authorList>
    </citation>
    <scope>NUCLEOTIDE SEQUENCE [LARGE SCALE GENOMIC DNA]</scope>
    <source>
        <strain evidence="3 4">KCTC 52035</strain>
    </source>
</reference>
<accession>A0A6L9L7R8</accession>
<feature type="transmembrane region" description="Helical" evidence="1">
    <location>
        <begin position="213"/>
        <end position="235"/>
    </location>
</feature>
<comment type="caution">
    <text evidence="3">The sequence shown here is derived from an EMBL/GenBank/DDBJ whole genome shotgun (WGS) entry which is preliminary data.</text>
</comment>
<feature type="transmembrane region" description="Helical" evidence="1">
    <location>
        <begin position="186"/>
        <end position="207"/>
    </location>
</feature>
<evidence type="ECO:0000256" key="1">
    <source>
        <dbReference type="SAM" id="Phobius"/>
    </source>
</evidence>
<protein>
    <submittedName>
        <fullName evidence="3">Glycosyltransferase family 39 protein</fullName>
    </submittedName>
</protein>
<organism evidence="3 4">
    <name type="scientific">Spirosoma terrae</name>
    <dbReference type="NCBI Taxonomy" id="1968276"/>
    <lineage>
        <taxon>Bacteria</taxon>
        <taxon>Pseudomonadati</taxon>
        <taxon>Bacteroidota</taxon>
        <taxon>Cytophagia</taxon>
        <taxon>Cytophagales</taxon>
        <taxon>Cytophagaceae</taxon>
        <taxon>Spirosoma</taxon>
    </lineage>
</organism>
<feature type="transmembrane region" description="Helical" evidence="1">
    <location>
        <begin position="430"/>
        <end position="451"/>
    </location>
</feature>
<dbReference type="Proteomes" id="UP000474175">
    <property type="component" value="Unassembled WGS sequence"/>
</dbReference>
<keyword evidence="1" id="KW-0812">Transmembrane</keyword>
<evidence type="ECO:0000313" key="4">
    <source>
        <dbReference type="Proteomes" id="UP000474175"/>
    </source>
</evidence>
<dbReference type="InterPro" id="IPR038731">
    <property type="entry name" value="RgtA/B/C-like"/>
</dbReference>
<gene>
    <name evidence="3" type="ORF">GK108_10955</name>
</gene>
<dbReference type="EMBL" id="JAAFZH010000004">
    <property type="protein sequence ID" value="NDU95392.1"/>
    <property type="molecule type" value="Genomic_DNA"/>
</dbReference>
<dbReference type="RefSeq" id="WP_163947316.1">
    <property type="nucleotide sequence ID" value="NZ_JAAFZH010000004.1"/>
</dbReference>
<keyword evidence="1" id="KW-0472">Membrane</keyword>
<evidence type="ECO:0000313" key="3">
    <source>
        <dbReference type="EMBL" id="NDU95392.1"/>
    </source>
</evidence>
<dbReference type="AlphaFoldDB" id="A0A6L9L7R8"/>
<evidence type="ECO:0000259" key="2">
    <source>
        <dbReference type="Pfam" id="PF13231"/>
    </source>
</evidence>
<feature type="domain" description="Glycosyltransferase RgtA/B/C/D-like" evidence="2">
    <location>
        <begin position="196"/>
        <end position="325"/>
    </location>
</feature>
<feature type="transmembrane region" description="Helical" evidence="1">
    <location>
        <begin position="58"/>
        <end position="76"/>
    </location>
</feature>
<dbReference type="Pfam" id="PF13231">
    <property type="entry name" value="PMT_2"/>
    <property type="match status" value="1"/>
</dbReference>
<feature type="transmembrane region" description="Helical" evidence="1">
    <location>
        <begin position="30"/>
        <end position="51"/>
    </location>
</feature>
<sequence>MMVLLVLLIGAQFFLGCGIAVRLQAVRTTYSLIGLSMLIGLGVSSFVPFIVQFSGLPIVASTVIGGVVGLAILSVFSLRSKKERLPFWAGRNDLAISLYEIPFLIVWLYLLFISVWKCNWFPNTTFDTIVGPDLLARFAVQEQTLVSSVFTKHLPNVSVFSNQPFYAPFTAMQQIMYLLATEQTGVFAFGKLWLTLLVFSFGLFLYADMRERIHPVLAGTLVTILAFAPELFAYTFLVQTDWANAAFFASGVILFQRYVETGQNGSFWSITLLLALACWTRTETIFFVPIGAMILVIKRIRVNPTDAIKQSAIFMLVCLLPVLFWNYGFLRTYMPLPINAHLGAFRWVETDYLTRLLRIVQNMNDRVVFHASYWNYTVPIFLSLSLLNLFIFRDKRGLTVLVWIVGVYVLFAMILQHVEGANIQYTFRRGFFKLLFLMCFYLSTTSLFRWLSIRLVVWEKTQTVKPAD</sequence>
<feature type="transmembrane region" description="Helical" evidence="1">
    <location>
        <begin position="265"/>
        <end position="295"/>
    </location>
</feature>
<keyword evidence="1" id="KW-1133">Transmembrane helix</keyword>
<proteinExistence type="predicted"/>
<feature type="transmembrane region" description="Helical" evidence="1">
    <location>
        <begin position="398"/>
        <end position="418"/>
    </location>
</feature>
<keyword evidence="3" id="KW-0808">Transferase</keyword>
<name>A0A6L9L7R8_9BACT</name>
<keyword evidence="4" id="KW-1185">Reference proteome</keyword>